<dbReference type="Gene3D" id="1.25.40.10">
    <property type="entry name" value="Tetratricopeptide repeat domain"/>
    <property type="match status" value="1"/>
</dbReference>
<protein>
    <submittedName>
        <fullName evidence="2">Uncharacterized protein</fullName>
    </submittedName>
</protein>
<name>A0A815QU34_9BILA</name>
<dbReference type="OrthoDB" id="626167at2759"/>
<reference evidence="2" key="1">
    <citation type="submission" date="2021-02" db="EMBL/GenBank/DDBJ databases">
        <authorList>
            <person name="Nowell W R."/>
        </authorList>
    </citation>
    <scope>NUCLEOTIDE SEQUENCE</scope>
</reference>
<dbReference type="EMBL" id="CAJOBC010085797">
    <property type="protein sequence ID" value="CAF4335801.1"/>
    <property type="molecule type" value="Genomic_DNA"/>
</dbReference>
<keyword evidence="1" id="KW-0802">TPR repeat</keyword>
<dbReference type="AlphaFoldDB" id="A0A815QU34"/>
<dbReference type="Proteomes" id="UP000681722">
    <property type="component" value="Unassembled WGS sequence"/>
</dbReference>
<organism evidence="2 4">
    <name type="scientific">Didymodactylos carnosus</name>
    <dbReference type="NCBI Taxonomy" id="1234261"/>
    <lineage>
        <taxon>Eukaryota</taxon>
        <taxon>Metazoa</taxon>
        <taxon>Spiralia</taxon>
        <taxon>Gnathifera</taxon>
        <taxon>Rotifera</taxon>
        <taxon>Eurotatoria</taxon>
        <taxon>Bdelloidea</taxon>
        <taxon>Philodinida</taxon>
        <taxon>Philodinidae</taxon>
        <taxon>Didymodactylos</taxon>
    </lineage>
</organism>
<evidence type="ECO:0000256" key="1">
    <source>
        <dbReference type="PROSITE-ProRule" id="PRU00339"/>
    </source>
</evidence>
<evidence type="ECO:0000313" key="3">
    <source>
        <dbReference type="EMBL" id="CAF4335801.1"/>
    </source>
</evidence>
<proteinExistence type="predicted"/>
<evidence type="ECO:0000313" key="2">
    <source>
        <dbReference type="EMBL" id="CAF1466874.1"/>
    </source>
</evidence>
<dbReference type="InterPro" id="IPR019734">
    <property type="entry name" value="TPR_rpt"/>
</dbReference>
<dbReference type="Proteomes" id="UP000663829">
    <property type="component" value="Unassembled WGS sequence"/>
</dbReference>
<evidence type="ECO:0000313" key="4">
    <source>
        <dbReference type="Proteomes" id="UP000663829"/>
    </source>
</evidence>
<dbReference type="PROSITE" id="PS50005">
    <property type="entry name" value="TPR"/>
    <property type="match status" value="1"/>
</dbReference>
<accession>A0A815QU34</accession>
<feature type="repeat" description="TPR" evidence="1">
    <location>
        <begin position="68"/>
        <end position="101"/>
    </location>
</feature>
<comment type="caution">
    <text evidence="2">The sequence shown here is derived from an EMBL/GenBank/DDBJ whole genome shotgun (WGS) entry which is preliminary data.</text>
</comment>
<sequence>MGLICKAEKYLNTLLNVLSHDEHDYHCTLYQMGHIHSRKQDLNKTLNYYELTDEIRCKRLPPDDRHIANSLHMLGNIDKEKGHIDKALDKYTNALSINKKKYSDDHIMIEDLKKKISLTCGLDCTNEIYGHPSRQTFGKTRLNAQKGTAIVSQ</sequence>
<dbReference type="EMBL" id="CAJNOQ010020332">
    <property type="protein sequence ID" value="CAF1466874.1"/>
    <property type="molecule type" value="Genomic_DNA"/>
</dbReference>
<dbReference type="InterPro" id="IPR011990">
    <property type="entry name" value="TPR-like_helical_dom_sf"/>
</dbReference>
<gene>
    <name evidence="2" type="ORF">GPM918_LOCUS35309</name>
    <name evidence="3" type="ORF">SRO942_LOCUS36028</name>
</gene>
<keyword evidence="4" id="KW-1185">Reference proteome</keyword>
<dbReference type="SUPFAM" id="SSF48452">
    <property type="entry name" value="TPR-like"/>
    <property type="match status" value="1"/>
</dbReference>